<dbReference type="AlphaFoldDB" id="A0A2N5TUC5"/>
<name>A0A2N5TUC5_9BASI</name>
<evidence type="ECO:0000313" key="2">
    <source>
        <dbReference type="Proteomes" id="UP000235392"/>
    </source>
</evidence>
<gene>
    <name evidence="1" type="ORF">PCASD_19745</name>
</gene>
<protein>
    <submittedName>
        <fullName evidence="1">Uncharacterized protein</fullName>
    </submittedName>
</protein>
<dbReference type="Proteomes" id="UP000235392">
    <property type="component" value="Unassembled WGS sequence"/>
</dbReference>
<reference evidence="1 2" key="1">
    <citation type="submission" date="2017-11" db="EMBL/GenBank/DDBJ databases">
        <title>De novo assembly and phasing of dikaryotic genomes from two isolates of Puccinia coronata f. sp. avenae, the causal agent of oat crown rust.</title>
        <authorList>
            <person name="Miller M.E."/>
            <person name="Zhang Y."/>
            <person name="Omidvar V."/>
            <person name="Sperschneider J."/>
            <person name="Schwessinger B."/>
            <person name="Raley C."/>
            <person name="Palmer J.M."/>
            <person name="Garnica D."/>
            <person name="Upadhyaya N."/>
            <person name="Rathjen J."/>
            <person name="Taylor J.M."/>
            <person name="Park R.F."/>
            <person name="Dodds P.N."/>
            <person name="Hirsch C.D."/>
            <person name="Kianian S.F."/>
            <person name="Figueroa M."/>
        </authorList>
    </citation>
    <scope>NUCLEOTIDE SEQUENCE [LARGE SCALE GENOMIC DNA]</scope>
    <source>
        <strain evidence="1">12SD80</strain>
    </source>
</reference>
<dbReference type="EMBL" id="PGCI01000342">
    <property type="protein sequence ID" value="PLW29090.1"/>
    <property type="molecule type" value="Genomic_DNA"/>
</dbReference>
<proteinExistence type="predicted"/>
<evidence type="ECO:0000313" key="1">
    <source>
        <dbReference type="EMBL" id="PLW29090.1"/>
    </source>
</evidence>
<comment type="caution">
    <text evidence="1">The sequence shown here is derived from an EMBL/GenBank/DDBJ whole genome shotgun (WGS) entry which is preliminary data.</text>
</comment>
<organism evidence="1 2">
    <name type="scientific">Puccinia coronata f. sp. avenae</name>
    <dbReference type="NCBI Taxonomy" id="200324"/>
    <lineage>
        <taxon>Eukaryota</taxon>
        <taxon>Fungi</taxon>
        <taxon>Dikarya</taxon>
        <taxon>Basidiomycota</taxon>
        <taxon>Pucciniomycotina</taxon>
        <taxon>Pucciniomycetes</taxon>
        <taxon>Pucciniales</taxon>
        <taxon>Pucciniaceae</taxon>
        <taxon>Puccinia</taxon>
    </lineage>
</organism>
<sequence>MAASKFILDAAIRFKLKRAPPSESLTDSNSAAVIWAEFKGLDGKPFTSRSGNLVFSLFIDAINPYGKKNAGKHASITFIVLESYNAKLFNVNRTDKSSVQNNKDEDEPVLLFLEYQFGSNTSDTNWEGPDLSALGWEEWTAGSPEDTIFDAAMLRVINSLLPWIHYPTWIKRAIPVLGKASNGKLKADKWGNLFQRQLPLILVKVWYGRIRLEMSLLHNFAHLVSAVNLALKQSMTTEHINF</sequence>
<accession>A0A2N5TUC5</accession>